<dbReference type="RefSeq" id="WP_359270046.1">
    <property type="nucleotide sequence ID" value="NZ_JBEZNA010000011.1"/>
</dbReference>
<evidence type="ECO:0000313" key="2">
    <source>
        <dbReference type="EMBL" id="MEU9577147.1"/>
    </source>
</evidence>
<evidence type="ECO:0000256" key="1">
    <source>
        <dbReference type="SAM" id="SignalP"/>
    </source>
</evidence>
<organism evidence="2 3">
    <name type="scientific">Streptomyces chilikensis</name>
    <dbReference type="NCBI Taxonomy" id="1194079"/>
    <lineage>
        <taxon>Bacteria</taxon>
        <taxon>Bacillati</taxon>
        <taxon>Actinomycetota</taxon>
        <taxon>Actinomycetes</taxon>
        <taxon>Kitasatosporales</taxon>
        <taxon>Streptomycetaceae</taxon>
        <taxon>Streptomyces</taxon>
    </lineage>
</organism>
<keyword evidence="1" id="KW-0732">Signal</keyword>
<protein>
    <submittedName>
        <fullName evidence="2">DUF3515 domain-containing protein</fullName>
    </submittedName>
</protein>
<comment type="caution">
    <text evidence="2">The sequence shown here is derived from an EMBL/GenBank/DDBJ whole genome shotgun (WGS) entry which is preliminary data.</text>
</comment>
<accession>A0ABV3ELS8</accession>
<feature type="chain" id="PRO_5047222809" evidence="1">
    <location>
        <begin position="37"/>
        <end position="171"/>
    </location>
</feature>
<sequence length="171" mass="17829">MSSYRHRLRPRARRARPLASAGVAGLLLLVPACSSADDRAAAAVPSPGEEVTGLCRGLDEALPETVVDKDRSDPEPESELTAGWGSPAIILRCGIPRPAVMNDPDAAPVEVDGVGWVVEELEGGAHRFTTSLRRAYVEVVLPAEVAAESGSFALVDLAPAISGTIPRGVAD</sequence>
<dbReference type="InterPro" id="IPR021903">
    <property type="entry name" value="DUF3515"/>
</dbReference>
<gene>
    <name evidence="2" type="ORF">AB0D95_07760</name>
</gene>
<dbReference type="EMBL" id="JBEZNA010000011">
    <property type="protein sequence ID" value="MEU9577147.1"/>
    <property type="molecule type" value="Genomic_DNA"/>
</dbReference>
<reference evidence="2 3" key="1">
    <citation type="submission" date="2024-06" db="EMBL/GenBank/DDBJ databases">
        <title>The Natural Products Discovery Center: Release of the First 8490 Sequenced Strains for Exploring Actinobacteria Biosynthetic Diversity.</title>
        <authorList>
            <person name="Kalkreuter E."/>
            <person name="Kautsar S.A."/>
            <person name="Yang D."/>
            <person name="Bader C.D."/>
            <person name="Teijaro C.N."/>
            <person name="Fluegel L."/>
            <person name="Davis C.M."/>
            <person name="Simpson J.R."/>
            <person name="Lauterbach L."/>
            <person name="Steele A.D."/>
            <person name="Gui C."/>
            <person name="Meng S."/>
            <person name="Li G."/>
            <person name="Viehrig K."/>
            <person name="Ye F."/>
            <person name="Su P."/>
            <person name="Kiefer A.F."/>
            <person name="Nichols A."/>
            <person name="Cepeda A.J."/>
            <person name="Yan W."/>
            <person name="Fan B."/>
            <person name="Jiang Y."/>
            <person name="Adhikari A."/>
            <person name="Zheng C.-J."/>
            <person name="Schuster L."/>
            <person name="Cowan T.M."/>
            <person name="Smanski M.J."/>
            <person name="Chevrette M.G."/>
            <person name="De Carvalho L.P.S."/>
            <person name="Shen B."/>
        </authorList>
    </citation>
    <scope>NUCLEOTIDE SEQUENCE [LARGE SCALE GENOMIC DNA]</scope>
    <source>
        <strain evidence="2 3">NPDC048117</strain>
    </source>
</reference>
<dbReference type="Proteomes" id="UP001551584">
    <property type="component" value="Unassembled WGS sequence"/>
</dbReference>
<name>A0ABV3ELS8_9ACTN</name>
<keyword evidence="3" id="KW-1185">Reference proteome</keyword>
<evidence type="ECO:0000313" key="3">
    <source>
        <dbReference type="Proteomes" id="UP001551584"/>
    </source>
</evidence>
<proteinExistence type="predicted"/>
<feature type="signal peptide" evidence="1">
    <location>
        <begin position="1"/>
        <end position="36"/>
    </location>
</feature>
<dbReference type="Pfam" id="PF12028">
    <property type="entry name" value="DUF3515"/>
    <property type="match status" value="1"/>
</dbReference>